<feature type="transmembrane region" description="Helical" evidence="10">
    <location>
        <begin position="70"/>
        <end position="94"/>
    </location>
</feature>
<keyword evidence="10" id="KW-0472">Membrane</keyword>
<keyword evidence="9" id="KW-0175">Coiled coil</keyword>
<dbReference type="Pfam" id="PF07730">
    <property type="entry name" value="HisKA_3"/>
    <property type="match status" value="1"/>
</dbReference>
<evidence type="ECO:0000259" key="12">
    <source>
        <dbReference type="Pfam" id="PF07730"/>
    </source>
</evidence>
<dbReference type="Gene3D" id="3.30.565.10">
    <property type="entry name" value="Histidine kinase-like ATPase, C-terminal domain"/>
    <property type="match status" value="1"/>
</dbReference>
<dbReference type="InterPro" id="IPR011712">
    <property type="entry name" value="Sig_transdc_His_kin_sub3_dim/P"/>
</dbReference>
<name>S2W499_9ACTN</name>
<comment type="catalytic activity">
    <reaction evidence="1">
        <text>ATP + protein L-histidine = ADP + protein N-phospho-L-histidine.</text>
        <dbReference type="EC" id="2.7.13.3"/>
    </reaction>
</comment>
<keyword evidence="7" id="KW-0067">ATP-binding</keyword>
<evidence type="ECO:0000256" key="10">
    <source>
        <dbReference type="SAM" id="Phobius"/>
    </source>
</evidence>
<dbReference type="GO" id="GO:0016020">
    <property type="term" value="C:membrane"/>
    <property type="evidence" value="ECO:0007669"/>
    <property type="project" value="InterPro"/>
</dbReference>
<evidence type="ECO:0000256" key="6">
    <source>
        <dbReference type="ARBA" id="ARBA00022777"/>
    </source>
</evidence>
<keyword evidence="15" id="KW-1185">Reference proteome</keyword>
<dbReference type="EMBL" id="AGZR01000001">
    <property type="protein sequence ID" value="EPD34011.1"/>
    <property type="molecule type" value="Genomic_DNA"/>
</dbReference>
<feature type="domain" description="Histidine kinase/HSP90-like ATPase" evidence="11">
    <location>
        <begin position="309"/>
        <end position="383"/>
    </location>
</feature>
<dbReference type="AlphaFoldDB" id="S2W499"/>
<dbReference type="RefSeq" id="WP_016454907.1">
    <property type="nucleotide sequence ID" value="NZ_KE150269.1"/>
</dbReference>
<sequence length="402" mass="43316">MATDNSASSLTRTKYPTLLDAVLTIVLVFATSFWGDLWGNRGESPSYLASVVTSIGMTSSLFFRRSQPWLMLAFVCAFGGTQLILVPHPTWALAAVPIASYSMARMVQGIAARWLPLICGLGAVIGPLRWTAGISEKSEKIESTVALILLCLAWIVIPYLLGRRDQETAVAELERAEGARKRYESEVARQAEAERATETRVRNEIARELHDIVAHSLSVIVVQAEGGKALAKKHPDKAVDVLETIGETGREALVEMRRIVGVLRNGNDAEYAPSPGLADIGDLVKRAGSRVTLTERGTRPTLSAAVGLTIYRVTQEALTNVMKHSGSDARVSVGLRYEPSKVEVSIYDDGGEDKARPAEVSGTGYGIRGMRERVQAVGGKLNAGPLGAGWLVQAVIPVNRKG</sequence>
<dbReference type="InterPro" id="IPR055558">
    <property type="entry name" value="DUF7134"/>
</dbReference>
<feature type="domain" description="DUF7134" evidence="13">
    <location>
        <begin position="14"/>
        <end position="162"/>
    </location>
</feature>
<accession>S2W499</accession>
<dbReference type="Proteomes" id="UP000014417">
    <property type="component" value="Unassembled WGS sequence"/>
</dbReference>
<keyword evidence="5" id="KW-0547">Nucleotide-binding</keyword>
<dbReference type="SUPFAM" id="SSF103473">
    <property type="entry name" value="MFS general substrate transporter"/>
    <property type="match status" value="1"/>
</dbReference>
<keyword evidence="8" id="KW-0902">Two-component regulatory system</keyword>
<dbReference type="GO" id="GO:0000155">
    <property type="term" value="F:phosphorelay sensor kinase activity"/>
    <property type="evidence" value="ECO:0007669"/>
    <property type="project" value="InterPro"/>
</dbReference>
<evidence type="ECO:0000259" key="11">
    <source>
        <dbReference type="Pfam" id="PF02518"/>
    </source>
</evidence>
<feature type="transmembrane region" description="Helical" evidence="10">
    <location>
        <begin position="114"/>
        <end position="132"/>
    </location>
</feature>
<evidence type="ECO:0000256" key="5">
    <source>
        <dbReference type="ARBA" id="ARBA00022741"/>
    </source>
</evidence>
<keyword evidence="6" id="KW-0418">Kinase</keyword>
<evidence type="ECO:0000259" key="13">
    <source>
        <dbReference type="Pfam" id="PF23539"/>
    </source>
</evidence>
<dbReference type="GO" id="GO:0005524">
    <property type="term" value="F:ATP binding"/>
    <property type="evidence" value="ECO:0007669"/>
    <property type="project" value="UniProtKB-KW"/>
</dbReference>
<dbReference type="EC" id="2.7.13.3" evidence="2"/>
<keyword evidence="4" id="KW-0808">Transferase</keyword>
<reference evidence="14 15" key="1">
    <citation type="submission" date="2013-04" db="EMBL/GenBank/DDBJ databases">
        <title>The Genome Sequence of Propionimicrobium lymphophilum ACS-093-V-SCH5.</title>
        <authorList>
            <consortium name="The Broad Institute Genomics Platform"/>
            <person name="Earl A."/>
            <person name="Ward D."/>
            <person name="Feldgarden M."/>
            <person name="Gevers D."/>
            <person name="Saerens B."/>
            <person name="Vaneechoutte M."/>
            <person name="Walker B."/>
            <person name="Young S."/>
            <person name="Zeng Q."/>
            <person name="Gargeya S."/>
            <person name="Fitzgerald M."/>
            <person name="Haas B."/>
            <person name="Abouelleil A."/>
            <person name="Allen A.W."/>
            <person name="Alvarado L."/>
            <person name="Arachchi H.M."/>
            <person name="Berlin A.M."/>
            <person name="Chapman S.B."/>
            <person name="Gainer-Dewar J."/>
            <person name="Goldberg J."/>
            <person name="Griggs A."/>
            <person name="Gujja S."/>
            <person name="Hansen M."/>
            <person name="Howarth C."/>
            <person name="Imamovic A."/>
            <person name="Ireland A."/>
            <person name="Larimer J."/>
            <person name="McCowan C."/>
            <person name="Murphy C."/>
            <person name="Pearson M."/>
            <person name="Poon T.W."/>
            <person name="Priest M."/>
            <person name="Roberts A."/>
            <person name="Saif S."/>
            <person name="Shea T."/>
            <person name="Sisk P."/>
            <person name="Sykes S."/>
            <person name="Wortman J."/>
            <person name="Nusbaum C."/>
            <person name="Birren B."/>
        </authorList>
    </citation>
    <scope>NUCLEOTIDE SEQUENCE [LARGE SCALE GENOMIC DNA]</scope>
    <source>
        <strain evidence="14 15">ACS-093-V-SCH5</strain>
    </source>
</reference>
<evidence type="ECO:0000313" key="15">
    <source>
        <dbReference type="Proteomes" id="UP000014417"/>
    </source>
</evidence>
<feature type="transmembrane region" description="Helical" evidence="10">
    <location>
        <begin position="46"/>
        <end position="63"/>
    </location>
</feature>
<keyword evidence="3" id="KW-0597">Phosphoprotein</keyword>
<dbReference type="CDD" id="cd16917">
    <property type="entry name" value="HATPase_UhpB-NarQ-NarX-like"/>
    <property type="match status" value="1"/>
</dbReference>
<proteinExistence type="predicted"/>
<evidence type="ECO:0000313" key="14">
    <source>
        <dbReference type="EMBL" id="EPD34011.1"/>
    </source>
</evidence>
<evidence type="ECO:0000256" key="2">
    <source>
        <dbReference type="ARBA" id="ARBA00012438"/>
    </source>
</evidence>
<evidence type="ECO:0000256" key="4">
    <source>
        <dbReference type="ARBA" id="ARBA00022679"/>
    </source>
</evidence>
<dbReference type="GO" id="GO:0046983">
    <property type="term" value="F:protein dimerization activity"/>
    <property type="evidence" value="ECO:0007669"/>
    <property type="project" value="InterPro"/>
</dbReference>
<dbReference type="Pfam" id="PF23539">
    <property type="entry name" value="DUF7134"/>
    <property type="match status" value="1"/>
</dbReference>
<evidence type="ECO:0000256" key="9">
    <source>
        <dbReference type="SAM" id="Coils"/>
    </source>
</evidence>
<dbReference type="InterPro" id="IPR003594">
    <property type="entry name" value="HATPase_dom"/>
</dbReference>
<gene>
    <name evidence="14" type="ORF">HMPREF9306_00045</name>
</gene>
<dbReference type="InterPro" id="IPR050482">
    <property type="entry name" value="Sensor_HK_TwoCompSys"/>
</dbReference>
<feature type="domain" description="Signal transduction histidine kinase subgroup 3 dimerisation and phosphoacceptor" evidence="12">
    <location>
        <begin position="202"/>
        <end position="266"/>
    </location>
</feature>
<keyword evidence="10" id="KW-1133">Transmembrane helix</keyword>
<dbReference type="PANTHER" id="PTHR24421:SF10">
    <property type="entry name" value="NITRATE_NITRITE SENSOR PROTEIN NARQ"/>
    <property type="match status" value="1"/>
</dbReference>
<dbReference type="InterPro" id="IPR036890">
    <property type="entry name" value="HATPase_C_sf"/>
</dbReference>
<feature type="transmembrane region" description="Helical" evidence="10">
    <location>
        <begin position="144"/>
        <end position="161"/>
    </location>
</feature>
<dbReference type="InterPro" id="IPR036259">
    <property type="entry name" value="MFS_trans_sf"/>
</dbReference>
<protein>
    <recommendedName>
        <fullName evidence="2">histidine kinase</fullName>
        <ecNumber evidence="2">2.7.13.3</ecNumber>
    </recommendedName>
</protein>
<dbReference type="STRING" id="883161.HMPREF9306_00045"/>
<dbReference type="Pfam" id="PF02518">
    <property type="entry name" value="HATPase_c"/>
    <property type="match status" value="1"/>
</dbReference>
<dbReference type="HOGENOM" id="CLU_000445_20_1_11"/>
<evidence type="ECO:0000256" key="1">
    <source>
        <dbReference type="ARBA" id="ARBA00000085"/>
    </source>
</evidence>
<organism evidence="14 15">
    <name type="scientific">Propionimicrobium lymphophilum ACS-093-V-SCH5</name>
    <dbReference type="NCBI Taxonomy" id="883161"/>
    <lineage>
        <taxon>Bacteria</taxon>
        <taxon>Bacillati</taxon>
        <taxon>Actinomycetota</taxon>
        <taxon>Actinomycetes</taxon>
        <taxon>Propionibacteriales</taxon>
        <taxon>Propionibacteriaceae</taxon>
        <taxon>Propionimicrobium</taxon>
    </lineage>
</organism>
<dbReference type="OrthoDB" id="227596at2"/>
<dbReference type="SUPFAM" id="SSF55874">
    <property type="entry name" value="ATPase domain of HSP90 chaperone/DNA topoisomerase II/histidine kinase"/>
    <property type="match status" value="1"/>
</dbReference>
<evidence type="ECO:0000256" key="7">
    <source>
        <dbReference type="ARBA" id="ARBA00022840"/>
    </source>
</evidence>
<evidence type="ECO:0000256" key="8">
    <source>
        <dbReference type="ARBA" id="ARBA00023012"/>
    </source>
</evidence>
<comment type="caution">
    <text evidence="14">The sequence shown here is derived from an EMBL/GenBank/DDBJ whole genome shotgun (WGS) entry which is preliminary data.</text>
</comment>
<dbReference type="Gene3D" id="1.20.5.1930">
    <property type="match status" value="1"/>
</dbReference>
<dbReference type="PANTHER" id="PTHR24421">
    <property type="entry name" value="NITRATE/NITRITE SENSOR PROTEIN NARX-RELATED"/>
    <property type="match status" value="1"/>
</dbReference>
<feature type="transmembrane region" description="Helical" evidence="10">
    <location>
        <begin position="15"/>
        <end position="34"/>
    </location>
</feature>
<feature type="coiled-coil region" evidence="9">
    <location>
        <begin position="166"/>
        <end position="193"/>
    </location>
</feature>
<evidence type="ECO:0000256" key="3">
    <source>
        <dbReference type="ARBA" id="ARBA00022553"/>
    </source>
</evidence>
<keyword evidence="10" id="KW-0812">Transmembrane</keyword>